<comment type="caution">
    <text evidence="5">The sequence shown here is derived from an EMBL/GenBank/DDBJ whole genome shotgun (WGS) entry which is preliminary data.</text>
</comment>
<evidence type="ECO:0000259" key="4">
    <source>
        <dbReference type="Pfam" id="PF04548"/>
    </source>
</evidence>
<dbReference type="InterPro" id="IPR006703">
    <property type="entry name" value="G_AIG1"/>
</dbReference>
<dbReference type="AlphaFoldDB" id="A0A8S3TZ46"/>
<dbReference type="InterPro" id="IPR027417">
    <property type="entry name" value="P-loop_NTPase"/>
</dbReference>
<sequence length="198" mass="23108">MFPNRYGNKKYNTTDISIIDTPAIALNESIFDLRNEFSEQQQHTVVYTVVIAIGRFTAEEKQIIESFISNNNVAHRTLLMFTRKNELDVFDCAEENKLNAWLETTPNIQTWIDKYKLRYFAIDNSSKVNDSFIDDTIKYAVSISQLMAGKPFISITDMDFYKSCLKTLQMFLDTLDMLLYMAYVVLDTFYMLLGSFYM</sequence>
<dbReference type="Pfam" id="PF04548">
    <property type="entry name" value="AIG1"/>
    <property type="match status" value="1"/>
</dbReference>
<evidence type="ECO:0000256" key="1">
    <source>
        <dbReference type="ARBA" id="ARBA00008535"/>
    </source>
</evidence>
<keyword evidence="6" id="KW-1185">Reference proteome</keyword>
<dbReference type="GO" id="GO:0005525">
    <property type="term" value="F:GTP binding"/>
    <property type="evidence" value="ECO:0007669"/>
    <property type="project" value="InterPro"/>
</dbReference>
<protein>
    <recommendedName>
        <fullName evidence="4">AIG1-type G domain-containing protein</fullName>
    </recommendedName>
</protein>
<comment type="similarity">
    <text evidence="1">Belongs to the TRAFAC class TrmE-Era-EngA-EngB-Septin-like GTPase superfamily. AIG1/Toc34/Toc159-like paraseptin GTPase family. IAN subfamily.</text>
</comment>
<name>A0A8S3TZ46_MYTED</name>
<reference evidence="5" key="1">
    <citation type="submission" date="2021-03" db="EMBL/GenBank/DDBJ databases">
        <authorList>
            <person name="Bekaert M."/>
        </authorList>
    </citation>
    <scope>NUCLEOTIDE SEQUENCE</scope>
</reference>
<dbReference type="OrthoDB" id="6136372at2759"/>
<proteinExistence type="inferred from homology"/>
<keyword evidence="3" id="KW-0472">Membrane</keyword>
<keyword evidence="3" id="KW-1133">Transmembrane helix</keyword>
<gene>
    <name evidence="5" type="ORF">MEDL_49163</name>
</gene>
<dbReference type="EMBL" id="CAJPWZ010002363">
    <property type="protein sequence ID" value="CAG2236629.1"/>
    <property type="molecule type" value="Genomic_DNA"/>
</dbReference>
<organism evidence="5 6">
    <name type="scientific">Mytilus edulis</name>
    <name type="common">Blue mussel</name>
    <dbReference type="NCBI Taxonomy" id="6550"/>
    <lineage>
        <taxon>Eukaryota</taxon>
        <taxon>Metazoa</taxon>
        <taxon>Spiralia</taxon>
        <taxon>Lophotrochozoa</taxon>
        <taxon>Mollusca</taxon>
        <taxon>Bivalvia</taxon>
        <taxon>Autobranchia</taxon>
        <taxon>Pteriomorphia</taxon>
        <taxon>Mytilida</taxon>
        <taxon>Mytiloidea</taxon>
        <taxon>Mytilidae</taxon>
        <taxon>Mytilinae</taxon>
        <taxon>Mytilus</taxon>
    </lineage>
</organism>
<keyword evidence="3" id="KW-0812">Transmembrane</keyword>
<feature type="domain" description="AIG1-type G" evidence="4">
    <location>
        <begin position="11"/>
        <end position="130"/>
    </location>
</feature>
<evidence type="ECO:0000313" key="6">
    <source>
        <dbReference type="Proteomes" id="UP000683360"/>
    </source>
</evidence>
<feature type="transmembrane region" description="Helical" evidence="3">
    <location>
        <begin position="178"/>
        <end position="197"/>
    </location>
</feature>
<dbReference type="Gene3D" id="3.40.50.300">
    <property type="entry name" value="P-loop containing nucleotide triphosphate hydrolases"/>
    <property type="match status" value="1"/>
</dbReference>
<keyword evidence="2" id="KW-0547">Nucleotide-binding</keyword>
<accession>A0A8S3TZ46</accession>
<evidence type="ECO:0000256" key="2">
    <source>
        <dbReference type="ARBA" id="ARBA00022741"/>
    </source>
</evidence>
<evidence type="ECO:0000256" key="3">
    <source>
        <dbReference type="SAM" id="Phobius"/>
    </source>
</evidence>
<evidence type="ECO:0000313" key="5">
    <source>
        <dbReference type="EMBL" id="CAG2236629.1"/>
    </source>
</evidence>
<dbReference type="Proteomes" id="UP000683360">
    <property type="component" value="Unassembled WGS sequence"/>
</dbReference>